<feature type="transmembrane region" description="Helical" evidence="1">
    <location>
        <begin position="233"/>
        <end position="251"/>
    </location>
</feature>
<gene>
    <name evidence="3" type="ORF">HB13667_22895</name>
</gene>
<evidence type="ECO:0000256" key="1">
    <source>
        <dbReference type="SAM" id="Phobius"/>
    </source>
</evidence>
<feature type="transmembrane region" description="Helical" evidence="1">
    <location>
        <begin position="152"/>
        <end position="172"/>
    </location>
</feature>
<dbReference type="EMBL" id="LKKS01000122">
    <property type="protein sequence ID" value="KPM60271.1"/>
    <property type="molecule type" value="Genomic_DNA"/>
</dbReference>
<feature type="transmembrane region" description="Helical" evidence="1">
    <location>
        <begin position="257"/>
        <end position="276"/>
    </location>
</feature>
<dbReference type="PANTHER" id="PTHR23028">
    <property type="entry name" value="ACETYLTRANSFERASE"/>
    <property type="match status" value="1"/>
</dbReference>
<evidence type="ECO:0000313" key="4">
    <source>
        <dbReference type="Proteomes" id="UP000050437"/>
    </source>
</evidence>
<dbReference type="Proteomes" id="UP000050437">
    <property type="component" value="Unassembled WGS sequence"/>
</dbReference>
<feature type="transmembrane region" description="Helical" evidence="1">
    <location>
        <begin position="52"/>
        <end position="80"/>
    </location>
</feature>
<dbReference type="InterPro" id="IPR002656">
    <property type="entry name" value="Acyl_transf_3_dom"/>
</dbReference>
<dbReference type="InterPro" id="IPR050879">
    <property type="entry name" value="Acyltransferase_3"/>
</dbReference>
<dbReference type="GO" id="GO:0016020">
    <property type="term" value="C:membrane"/>
    <property type="evidence" value="ECO:0007669"/>
    <property type="project" value="TreeGrafter"/>
</dbReference>
<protein>
    <recommendedName>
        <fullName evidence="2">Acyltransferase 3 domain-containing protein</fullName>
    </recommendedName>
</protein>
<proteinExistence type="predicted"/>
<reference evidence="3 4" key="1">
    <citation type="submission" date="2015-10" db="EMBL/GenBank/DDBJ databases">
        <title>Pseudomonas putida clinical strains.</title>
        <authorList>
            <person name="Molina L."/>
            <person name="Udaondo Z."/>
        </authorList>
    </citation>
    <scope>NUCLEOTIDE SEQUENCE [LARGE SCALE GENOMIC DNA]</scope>
    <source>
        <strain evidence="3 4">HB13667</strain>
    </source>
</reference>
<feature type="transmembrane region" description="Helical" evidence="1">
    <location>
        <begin position="203"/>
        <end position="221"/>
    </location>
</feature>
<name>A0A0P7D3Y6_PSEPU</name>
<keyword evidence="1" id="KW-0812">Transmembrane</keyword>
<evidence type="ECO:0000259" key="2">
    <source>
        <dbReference type="Pfam" id="PF01757"/>
    </source>
</evidence>
<dbReference type="GO" id="GO:0016747">
    <property type="term" value="F:acyltransferase activity, transferring groups other than amino-acyl groups"/>
    <property type="evidence" value="ECO:0007669"/>
    <property type="project" value="InterPro"/>
</dbReference>
<dbReference type="Pfam" id="PF01757">
    <property type="entry name" value="Acyl_transf_3"/>
    <property type="match status" value="1"/>
</dbReference>
<feature type="domain" description="Acyltransferase 3" evidence="2">
    <location>
        <begin position="8"/>
        <end position="339"/>
    </location>
</feature>
<sequence length="360" mass="40581">MTDRIIFANTLRGFAAIFVLLSHFLGIFWIMNPAISSLMGVPKLENLPNLPGLLSIFAEHCIVAGQFGVGIFFIVSGLVIPFSIDPSRKLNFLRRRAWRIYPVYIAGFTFVMFSLYLLALYKNVDYRITLADTLAHFGVITRAPFGVTRIDGISWTLEVEIYFYLILCVLGARALNFDFKRFIAVIFFIAIVAAVTFKVKHYLIGVQVASGMLLVLGLAYHALMASRITLRQLWIIQILVTCLIPILWLLVAEPYQYTLQWMSGYLLAIAIFHLCYIFRSRFTDNKILSHMADISYPLYVVHALFGYAIMYVMVEHGIGPLTAVAAACLAAYLMAVIIHLVIEKPSLKHSKVKHLRGATA</sequence>
<dbReference type="PANTHER" id="PTHR23028:SF53">
    <property type="entry name" value="ACYL_TRANSF_3 DOMAIN-CONTAINING PROTEIN"/>
    <property type="match status" value="1"/>
</dbReference>
<feature type="transmembrane region" description="Helical" evidence="1">
    <location>
        <begin position="296"/>
        <end position="314"/>
    </location>
</feature>
<evidence type="ECO:0000313" key="3">
    <source>
        <dbReference type="EMBL" id="KPM60271.1"/>
    </source>
</evidence>
<keyword evidence="1" id="KW-1133">Transmembrane helix</keyword>
<dbReference type="AlphaFoldDB" id="A0A0P7D3Y6"/>
<feature type="transmembrane region" description="Helical" evidence="1">
    <location>
        <begin position="320"/>
        <end position="342"/>
    </location>
</feature>
<dbReference type="RefSeq" id="WP_054573446.1">
    <property type="nucleotide sequence ID" value="NZ_LKKS01000122.1"/>
</dbReference>
<feature type="transmembrane region" description="Helical" evidence="1">
    <location>
        <begin position="179"/>
        <end position="197"/>
    </location>
</feature>
<organism evidence="3 4">
    <name type="scientific">Pseudomonas putida</name>
    <name type="common">Arthrobacter siderocapsulatus</name>
    <dbReference type="NCBI Taxonomy" id="303"/>
    <lineage>
        <taxon>Bacteria</taxon>
        <taxon>Pseudomonadati</taxon>
        <taxon>Pseudomonadota</taxon>
        <taxon>Gammaproteobacteria</taxon>
        <taxon>Pseudomonadales</taxon>
        <taxon>Pseudomonadaceae</taxon>
        <taxon>Pseudomonas</taxon>
    </lineage>
</organism>
<dbReference type="GO" id="GO:0000271">
    <property type="term" value="P:polysaccharide biosynthetic process"/>
    <property type="evidence" value="ECO:0007669"/>
    <property type="project" value="TreeGrafter"/>
</dbReference>
<feature type="transmembrane region" description="Helical" evidence="1">
    <location>
        <begin position="12"/>
        <end position="32"/>
    </location>
</feature>
<keyword evidence="1" id="KW-0472">Membrane</keyword>
<comment type="caution">
    <text evidence="3">The sequence shown here is derived from an EMBL/GenBank/DDBJ whole genome shotgun (WGS) entry which is preliminary data.</text>
</comment>
<accession>A0A0P7D3Y6</accession>
<feature type="transmembrane region" description="Helical" evidence="1">
    <location>
        <begin position="101"/>
        <end position="121"/>
    </location>
</feature>